<dbReference type="AlphaFoldDB" id="A0A8J2PZK1"/>
<accession>A0A8J2PZK1</accession>
<comment type="caution">
    <text evidence="1">The sequence shown here is derived from an EMBL/GenBank/DDBJ whole genome shotgun (WGS) entry which is preliminary data.</text>
</comment>
<evidence type="ECO:0000313" key="1">
    <source>
        <dbReference type="EMBL" id="CAG7834297.1"/>
    </source>
</evidence>
<proteinExistence type="predicted"/>
<organism evidence="1 2">
    <name type="scientific">Allacma fusca</name>
    <dbReference type="NCBI Taxonomy" id="39272"/>
    <lineage>
        <taxon>Eukaryota</taxon>
        <taxon>Metazoa</taxon>
        <taxon>Ecdysozoa</taxon>
        <taxon>Arthropoda</taxon>
        <taxon>Hexapoda</taxon>
        <taxon>Collembola</taxon>
        <taxon>Symphypleona</taxon>
        <taxon>Sminthuridae</taxon>
        <taxon>Allacma</taxon>
    </lineage>
</organism>
<sequence length="72" mass="8364">EKVPAFKNPYFQMLKRLKCLNVASMDEDHPVYRNEINHPNHISRKRICKVAEEPAFDSSSPQNNFSYAGQQV</sequence>
<gene>
    <name evidence="1" type="ORF">AFUS01_LOCUS43817</name>
</gene>
<reference evidence="1" key="1">
    <citation type="submission" date="2021-06" db="EMBL/GenBank/DDBJ databases">
        <authorList>
            <person name="Hodson N. C."/>
            <person name="Mongue J. A."/>
            <person name="Jaron S. K."/>
        </authorList>
    </citation>
    <scope>NUCLEOTIDE SEQUENCE</scope>
</reference>
<dbReference type="EMBL" id="CAJVCH010570180">
    <property type="protein sequence ID" value="CAG7834297.1"/>
    <property type="molecule type" value="Genomic_DNA"/>
</dbReference>
<evidence type="ECO:0000313" key="2">
    <source>
        <dbReference type="Proteomes" id="UP000708208"/>
    </source>
</evidence>
<protein>
    <submittedName>
        <fullName evidence="1">Uncharacterized protein</fullName>
    </submittedName>
</protein>
<feature type="non-terminal residue" evidence="1">
    <location>
        <position position="1"/>
    </location>
</feature>
<name>A0A8J2PZK1_9HEXA</name>
<keyword evidence="2" id="KW-1185">Reference proteome</keyword>
<dbReference type="Proteomes" id="UP000708208">
    <property type="component" value="Unassembled WGS sequence"/>
</dbReference>